<keyword evidence="2" id="KW-0479">Metal-binding</keyword>
<reference evidence="6" key="1">
    <citation type="submission" date="2025-08" db="UniProtKB">
        <authorList>
            <consortium name="RefSeq"/>
        </authorList>
    </citation>
    <scope>IDENTIFICATION</scope>
</reference>
<dbReference type="Gene3D" id="1.10.630.10">
    <property type="entry name" value="Cytochrome P450"/>
    <property type="match status" value="1"/>
</dbReference>
<dbReference type="InterPro" id="IPR001128">
    <property type="entry name" value="Cyt_P450"/>
</dbReference>
<keyword evidence="3" id="KW-0408">Iron</keyword>
<sequence>MSIYIAVHFLVDQVYDHPNLSVVLSVSSLLLWLCVRRPYDIPPNPWFIFPIVGHRPLLRGDPIMILRRLRKELGEVFSVYVDAQLVIVVNGMAAIKEAFMTRGEEFHWRPNTRVCDLFHYGVLCNSGREWREQRRITEAGLQHIKSSVIPLVRREAACLVSALKEKDGEAFDSKVLMESAVFNALTSVICSRRMEYSDVRFEKAMSRFKENLELFSDTKFPNFFPFQKFLMGDFFDVKFLRINMTEIHQKIINPVFEEHREEYSEDKVVDFLDVYLSEMKQKKDVKGTTVEEKSCQAVLYDMLWHGTTVTAATLQWALVFLLGNPDVKEKLQEQLDLLFTSNEAEREKEKDGKDSSAQMPPPELPTYVQAFIHEVQRCANVCQISMAHAVAKEKFLKGYRVPGDAVILPNLDSLMMDADIWGDPFVFRPDRFINADGKISVPTEFIPFFLGIRGCPASGIAQSILSTFLASILFNFDLSPEVEGQPPATTRQKGLVPLPPDFKSKFTLRR</sequence>
<dbReference type="SUPFAM" id="SSF48264">
    <property type="entry name" value="Cytochrome P450"/>
    <property type="match status" value="1"/>
</dbReference>
<dbReference type="Proteomes" id="UP000694888">
    <property type="component" value="Unplaced"/>
</dbReference>
<feature type="compositionally biased region" description="Basic and acidic residues" evidence="4">
    <location>
        <begin position="343"/>
        <end position="354"/>
    </location>
</feature>
<proteinExistence type="inferred from homology"/>
<evidence type="ECO:0000256" key="4">
    <source>
        <dbReference type="SAM" id="MobiDB-lite"/>
    </source>
</evidence>
<organism evidence="5 6">
    <name type="scientific">Aplysia californica</name>
    <name type="common">California sea hare</name>
    <dbReference type="NCBI Taxonomy" id="6500"/>
    <lineage>
        <taxon>Eukaryota</taxon>
        <taxon>Metazoa</taxon>
        <taxon>Spiralia</taxon>
        <taxon>Lophotrochozoa</taxon>
        <taxon>Mollusca</taxon>
        <taxon>Gastropoda</taxon>
        <taxon>Heterobranchia</taxon>
        <taxon>Euthyneura</taxon>
        <taxon>Tectipleura</taxon>
        <taxon>Aplysiida</taxon>
        <taxon>Aplysioidea</taxon>
        <taxon>Aplysiidae</taxon>
        <taxon>Aplysia</taxon>
    </lineage>
</organism>
<feature type="region of interest" description="Disordered" evidence="4">
    <location>
        <begin position="342"/>
        <end position="362"/>
    </location>
</feature>
<dbReference type="PRINTS" id="PR00463">
    <property type="entry name" value="EP450I"/>
</dbReference>
<dbReference type="InterPro" id="IPR050182">
    <property type="entry name" value="Cytochrome_P450_fam2"/>
</dbReference>
<protein>
    <submittedName>
        <fullName evidence="6">Cytochrome P450 2C30</fullName>
    </submittedName>
</protein>
<dbReference type="InterPro" id="IPR036396">
    <property type="entry name" value="Cyt_P450_sf"/>
</dbReference>
<dbReference type="Pfam" id="PF00067">
    <property type="entry name" value="p450"/>
    <property type="match status" value="1"/>
</dbReference>
<dbReference type="GeneID" id="101846015"/>
<evidence type="ECO:0000313" key="6">
    <source>
        <dbReference type="RefSeq" id="XP_005103653.1"/>
    </source>
</evidence>
<evidence type="ECO:0000256" key="3">
    <source>
        <dbReference type="ARBA" id="ARBA00023004"/>
    </source>
</evidence>
<evidence type="ECO:0000256" key="2">
    <source>
        <dbReference type="ARBA" id="ARBA00022723"/>
    </source>
</evidence>
<accession>A0ABM0JX60</accession>
<dbReference type="RefSeq" id="XP_005103653.1">
    <property type="nucleotide sequence ID" value="XM_005103596.3"/>
</dbReference>
<dbReference type="PRINTS" id="PR00385">
    <property type="entry name" value="P450"/>
</dbReference>
<dbReference type="PANTHER" id="PTHR24300:SF397">
    <property type="entry name" value="CYTOCHROME P450 2U1"/>
    <property type="match status" value="1"/>
</dbReference>
<comment type="similarity">
    <text evidence="1">Belongs to the cytochrome P450 family.</text>
</comment>
<evidence type="ECO:0000313" key="5">
    <source>
        <dbReference type="Proteomes" id="UP000694888"/>
    </source>
</evidence>
<dbReference type="PANTHER" id="PTHR24300">
    <property type="entry name" value="CYTOCHROME P450 508A4-RELATED"/>
    <property type="match status" value="1"/>
</dbReference>
<name>A0ABM0JX60_APLCA</name>
<gene>
    <name evidence="6" type="primary">LOC101846015</name>
</gene>
<keyword evidence="5" id="KW-1185">Reference proteome</keyword>
<dbReference type="InterPro" id="IPR002401">
    <property type="entry name" value="Cyt_P450_E_grp-I"/>
</dbReference>
<evidence type="ECO:0000256" key="1">
    <source>
        <dbReference type="ARBA" id="ARBA00010617"/>
    </source>
</evidence>